<sequence length="358" mass="39364">MRNSTSPTRELAVPRLGVGCPCLCRVTICQEGEATGRMRKIHQPPYYDPAKAPVFRYFRMAETYPHIRWWRPLLVGVLTMVYFVLFSSLIITPVMLLSDHFAPDLFDPIRREGVPLIASPVTLFFTVLVTIALIPACLLAMNVSGRPLGTLYSVEGRFRWRLFGRSTMLAVLITVPITSLLMIFDPVAHDHFRWPDHNGFILIVITLLLVPMQAAGEELVFRGILGQMIGSWLAHPVWPILLPLPLLILGQNYGLVSQVDIAIFALGAGFVTWATGGLEAAIALHIVGNVVFYGLAAFNLLLPNSLDGGSMVQLLVSTLIVVIYSTLVVTHHDAVKYPNHARAQPGALVGRVISPGGM</sequence>
<dbReference type="GO" id="GO:0008237">
    <property type="term" value="F:metallopeptidase activity"/>
    <property type="evidence" value="ECO:0007669"/>
    <property type="project" value="UniProtKB-KW"/>
</dbReference>
<keyword evidence="3" id="KW-0482">Metalloprotease</keyword>
<feature type="transmembrane region" description="Helical" evidence="1">
    <location>
        <begin position="73"/>
        <end position="97"/>
    </location>
</feature>
<evidence type="ECO:0000256" key="1">
    <source>
        <dbReference type="SAM" id="Phobius"/>
    </source>
</evidence>
<evidence type="ECO:0000313" key="3">
    <source>
        <dbReference type="EMBL" id="QIN29994.1"/>
    </source>
</evidence>
<dbReference type="AlphaFoldDB" id="A0A6G8KYV1"/>
<keyword evidence="3" id="KW-0645">Protease</keyword>
<protein>
    <submittedName>
        <fullName evidence="3">CPBP family intramembrane metalloprotease</fullName>
    </submittedName>
</protein>
<dbReference type="Proteomes" id="UP000501518">
    <property type="component" value="Chromosome"/>
</dbReference>
<gene>
    <name evidence="3" type="ORF">EW640_12460</name>
</gene>
<keyword evidence="3" id="KW-0378">Hydrolase</keyword>
<keyword evidence="1" id="KW-1133">Transmembrane helix</keyword>
<evidence type="ECO:0000313" key="4">
    <source>
        <dbReference type="Proteomes" id="UP000501518"/>
    </source>
</evidence>
<feature type="transmembrane region" description="Helical" evidence="1">
    <location>
        <begin position="117"/>
        <end position="141"/>
    </location>
</feature>
<feature type="transmembrane region" description="Helical" evidence="1">
    <location>
        <begin position="199"/>
        <end position="216"/>
    </location>
</feature>
<evidence type="ECO:0000259" key="2">
    <source>
        <dbReference type="Pfam" id="PF02517"/>
    </source>
</evidence>
<dbReference type="GO" id="GO:0004175">
    <property type="term" value="F:endopeptidase activity"/>
    <property type="evidence" value="ECO:0007669"/>
    <property type="project" value="UniProtKB-ARBA"/>
</dbReference>
<proteinExistence type="predicted"/>
<feature type="transmembrane region" description="Helical" evidence="1">
    <location>
        <begin position="162"/>
        <end position="184"/>
    </location>
</feature>
<name>A0A6G8KYV1_9MICO</name>
<feature type="transmembrane region" description="Helical" evidence="1">
    <location>
        <begin position="255"/>
        <end position="275"/>
    </location>
</feature>
<dbReference type="EMBL" id="CP035810">
    <property type="protein sequence ID" value="QIN29994.1"/>
    <property type="molecule type" value="Genomic_DNA"/>
</dbReference>
<dbReference type="GO" id="GO:0006508">
    <property type="term" value="P:proteolysis"/>
    <property type="evidence" value="ECO:0007669"/>
    <property type="project" value="UniProtKB-KW"/>
</dbReference>
<feature type="domain" description="CAAX prenyl protease 2/Lysostaphin resistance protein A-like" evidence="2">
    <location>
        <begin position="202"/>
        <end position="291"/>
    </location>
</feature>
<dbReference type="InterPro" id="IPR003675">
    <property type="entry name" value="Rce1/LyrA-like_dom"/>
</dbReference>
<feature type="transmembrane region" description="Helical" evidence="1">
    <location>
        <begin position="282"/>
        <end position="302"/>
    </location>
</feature>
<dbReference type="KEGG" id="blut:EW640_12460"/>
<accession>A0A6G8KYV1</accession>
<reference evidence="3 4" key="1">
    <citation type="submission" date="2019-02" db="EMBL/GenBank/DDBJ databases">
        <title>Complete Genome Sequence and Methylome Analysis of Brevibacterium luteolum NEB1784.</title>
        <authorList>
            <person name="Fomenkov A."/>
            <person name="Roberts R.J."/>
        </authorList>
    </citation>
    <scope>NUCLEOTIDE SEQUENCE [LARGE SCALE GENOMIC DNA]</scope>
    <source>
        <strain evidence="3 4">NEB1784</strain>
    </source>
</reference>
<dbReference type="Pfam" id="PF02517">
    <property type="entry name" value="Rce1-like"/>
    <property type="match status" value="1"/>
</dbReference>
<keyword evidence="1" id="KW-0812">Transmembrane</keyword>
<organism evidence="3 4">
    <name type="scientific">Brevibacterium luteolum</name>
    <dbReference type="NCBI Taxonomy" id="199591"/>
    <lineage>
        <taxon>Bacteria</taxon>
        <taxon>Bacillati</taxon>
        <taxon>Actinomycetota</taxon>
        <taxon>Actinomycetes</taxon>
        <taxon>Micrococcales</taxon>
        <taxon>Brevibacteriaceae</taxon>
        <taxon>Brevibacterium</taxon>
    </lineage>
</organism>
<dbReference type="GO" id="GO:0080120">
    <property type="term" value="P:CAAX-box protein maturation"/>
    <property type="evidence" value="ECO:0007669"/>
    <property type="project" value="UniProtKB-ARBA"/>
</dbReference>
<feature type="transmembrane region" description="Helical" evidence="1">
    <location>
        <begin position="308"/>
        <end position="329"/>
    </location>
</feature>
<feature type="transmembrane region" description="Helical" evidence="1">
    <location>
        <begin position="228"/>
        <end position="249"/>
    </location>
</feature>
<keyword evidence="1" id="KW-0472">Membrane</keyword>